<evidence type="ECO:0000313" key="2">
    <source>
        <dbReference type="EMBL" id="GBM58168.1"/>
    </source>
</evidence>
<dbReference type="EMBL" id="BGPR01001623">
    <property type="protein sequence ID" value="GBM58168.1"/>
    <property type="molecule type" value="Genomic_DNA"/>
</dbReference>
<feature type="region of interest" description="Disordered" evidence="1">
    <location>
        <begin position="24"/>
        <end position="53"/>
    </location>
</feature>
<proteinExistence type="predicted"/>
<feature type="compositionally biased region" description="Basic and acidic residues" evidence="1">
    <location>
        <begin position="27"/>
        <end position="40"/>
    </location>
</feature>
<name>A0A4Y2H088_ARAVE</name>
<evidence type="ECO:0000313" key="3">
    <source>
        <dbReference type="Proteomes" id="UP000499080"/>
    </source>
</evidence>
<gene>
    <name evidence="2" type="ORF">AVEN_125041_1</name>
</gene>
<protein>
    <submittedName>
        <fullName evidence="2">Uncharacterized protein</fullName>
    </submittedName>
</protein>
<reference evidence="2 3" key="1">
    <citation type="journal article" date="2019" name="Sci. Rep.">
        <title>Orb-weaving spider Araneus ventricosus genome elucidates the spidroin gene catalogue.</title>
        <authorList>
            <person name="Kono N."/>
            <person name="Nakamura H."/>
            <person name="Ohtoshi R."/>
            <person name="Moran D.A.P."/>
            <person name="Shinohara A."/>
            <person name="Yoshida Y."/>
            <person name="Fujiwara M."/>
            <person name="Mori M."/>
            <person name="Tomita M."/>
            <person name="Arakawa K."/>
        </authorList>
    </citation>
    <scope>NUCLEOTIDE SEQUENCE [LARGE SCALE GENOMIC DNA]</scope>
</reference>
<comment type="caution">
    <text evidence="2">The sequence shown here is derived from an EMBL/GenBank/DDBJ whole genome shotgun (WGS) entry which is preliminary data.</text>
</comment>
<accession>A0A4Y2H088</accession>
<dbReference type="Proteomes" id="UP000499080">
    <property type="component" value="Unassembled WGS sequence"/>
</dbReference>
<dbReference type="AlphaFoldDB" id="A0A4Y2H088"/>
<organism evidence="2 3">
    <name type="scientific">Araneus ventricosus</name>
    <name type="common">Orbweaver spider</name>
    <name type="synonym">Epeira ventricosa</name>
    <dbReference type="NCBI Taxonomy" id="182803"/>
    <lineage>
        <taxon>Eukaryota</taxon>
        <taxon>Metazoa</taxon>
        <taxon>Ecdysozoa</taxon>
        <taxon>Arthropoda</taxon>
        <taxon>Chelicerata</taxon>
        <taxon>Arachnida</taxon>
        <taxon>Araneae</taxon>
        <taxon>Araneomorphae</taxon>
        <taxon>Entelegynae</taxon>
        <taxon>Araneoidea</taxon>
        <taxon>Araneidae</taxon>
        <taxon>Araneus</taxon>
    </lineage>
</organism>
<keyword evidence="3" id="KW-1185">Reference proteome</keyword>
<evidence type="ECO:0000256" key="1">
    <source>
        <dbReference type="SAM" id="MobiDB-lite"/>
    </source>
</evidence>
<sequence>MHSSYTRKGENIFLDFIFRRRLPHTQNKNDTEKAGEKREQPITSTERTRFRKRNMFPRRRGLGICLSSKNLWEKCVLRITRDIRIKERIRQKDVDGGRGKGIIKLGAHKKDPVTRDKDFHQGWVFGWQEGVIGTTTAFDKLPLRVK</sequence>